<dbReference type="HOGENOM" id="CLU_031753_0_1_1"/>
<evidence type="ECO:0000313" key="2">
    <source>
        <dbReference type="Proteomes" id="UP000014074"/>
    </source>
</evidence>
<dbReference type="Proteomes" id="UP000014074">
    <property type="component" value="Unassembled WGS sequence"/>
</dbReference>
<dbReference type="eggNOG" id="KOG1604">
    <property type="taxonomic scope" value="Eukaryota"/>
</dbReference>
<dbReference type="KEGG" id="tmn:UCRPA7_8900"/>
<dbReference type="AlphaFoldDB" id="R8B8J8"/>
<organism evidence="1 2">
    <name type="scientific">Phaeoacremonium minimum (strain UCR-PA7)</name>
    <name type="common">Esca disease fungus</name>
    <name type="synonym">Togninia minima</name>
    <dbReference type="NCBI Taxonomy" id="1286976"/>
    <lineage>
        <taxon>Eukaryota</taxon>
        <taxon>Fungi</taxon>
        <taxon>Dikarya</taxon>
        <taxon>Ascomycota</taxon>
        <taxon>Pezizomycotina</taxon>
        <taxon>Sordariomycetes</taxon>
        <taxon>Sordariomycetidae</taxon>
        <taxon>Togniniales</taxon>
        <taxon>Togniniaceae</taxon>
        <taxon>Phaeoacremonium</taxon>
    </lineage>
</organism>
<dbReference type="EMBL" id="KB933378">
    <property type="protein sequence ID" value="EON95623.1"/>
    <property type="molecule type" value="Genomic_DNA"/>
</dbReference>
<reference evidence="2" key="1">
    <citation type="journal article" date="2013" name="Genome Announc.">
        <title>Draft genome sequence of the ascomycete Phaeoacremonium aleophilum strain UCR-PA7, a causal agent of the esca disease complex in grapevines.</title>
        <authorList>
            <person name="Blanco-Ulate B."/>
            <person name="Rolshausen P."/>
            <person name="Cantu D."/>
        </authorList>
    </citation>
    <scope>NUCLEOTIDE SEQUENCE [LARGE SCALE GENOMIC DNA]</scope>
    <source>
        <strain evidence="2">UCR-PA7</strain>
    </source>
</reference>
<dbReference type="InterPro" id="IPR008183">
    <property type="entry name" value="Aldose_1/G6P_1-epimerase"/>
</dbReference>
<protein>
    <submittedName>
        <fullName evidence="1">Putative aldose 1-epimerase protein</fullName>
    </submittedName>
</protein>
<dbReference type="Pfam" id="PF01263">
    <property type="entry name" value="Aldose_epim"/>
    <property type="match status" value="1"/>
</dbReference>
<proteinExistence type="predicted"/>
<dbReference type="SUPFAM" id="SSF74650">
    <property type="entry name" value="Galactose mutarotase-like"/>
    <property type="match status" value="1"/>
</dbReference>
<dbReference type="GO" id="GO:0033499">
    <property type="term" value="P:galactose catabolic process via UDP-galactose, Leloir pathway"/>
    <property type="evidence" value="ECO:0007669"/>
    <property type="project" value="TreeGrafter"/>
</dbReference>
<accession>R8B8J8</accession>
<dbReference type="RefSeq" id="XP_007919597.1">
    <property type="nucleotide sequence ID" value="XM_007921406.1"/>
</dbReference>
<name>R8B8J8_PHAM7</name>
<dbReference type="Gene3D" id="2.70.98.10">
    <property type="match status" value="1"/>
</dbReference>
<dbReference type="InterPro" id="IPR014718">
    <property type="entry name" value="GH-type_carb-bd"/>
</dbReference>
<gene>
    <name evidence="1" type="ORF">UCRPA7_8900</name>
</gene>
<dbReference type="GO" id="GO:0030246">
    <property type="term" value="F:carbohydrate binding"/>
    <property type="evidence" value="ECO:0007669"/>
    <property type="project" value="InterPro"/>
</dbReference>
<dbReference type="GO" id="GO:0006006">
    <property type="term" value="P:glucose metabolic process"/>
    <property type="evidence" value="ECO:0007669"/>
    <property type="project" value="TreeGrafter"/>
</dbReference>
<dbReference type="PANTHER" id="PTHR10091:SF6">
    <property type="entry name" value="1-EPIMERASE, PUTATIVE (AFU_ORTHOLOGUE AFUA_3G13240)-RELATED"/>
    <property type="match status" value="1"/>
</dbReference>
<dbReference type="InterPro" id="IPR011013">
    <property type="entry name" value="Gal_mutarotase_sf_dom"/>
</dbReference>
<dbReference type="OrthoDB" id="274691at2759"/>
<dbReference type="GeneID" id="19329795"/>
<evidence type="ECO:0000313" key="1">
    <source>
        <dbReference type="EMBL" id="EON95623.1"/>
    </source>
</evidence>
<keyword evidence="2" id="KW-1185">Reference proteome</keyword>
<dbReference type="GO" id="GO:0004034">
    <property type="term" value="F:aldose 1-epimerase activity"/>
    <property type="evidence" value="ECO:0007669"/>
    <property type="project" value="TreeGrafter"/>
</dbReference>
<sequence length="458" mass="50682">MVNFRKLTAGALATTKALWKGGSPFAALTALWPTNEEGKYTIESEGIRIDFTTHGAAVTNLWLADKNGDEIDIVLGLDHADMYLETDSNPYLNGIIGRYAGYINGASYEADGIVHQLPANAHNGSDTFNGGKRGWGRMDWAVPSKLQTDTITFVMFDRSENGFPGLFVGCITHTVTPYEWHIGYGVTPLLMPGGPVNMAQQVFFNLDGLKKTVNGTIGSISDHKLHLPMSGMRFDFDSDGIPTGNILSNRKGEEYDFWSSPKTMKDALSGDSETSASGYDETFMISHKYADYSRRDKPVAVLSSENSGVTMEVYTDQDAIRVHTWDDEINGKSYVFNVIFIHILLISNIVAGQLSLKRTQGNGTVPQHGAVSLQQTDWPGAVNHPEWMNRKNLWGNLDIYTGYMAYKFKVDGKQIADKRAPIELPLSIVQAIPDFHNLLRDPSNVGLTARHFMFPLKI</sequence>
<dbReference type="PANTHER" id="PTHR10091">
    <property type="entry name" value="ALDOSE-1-EPIMERASE"/>
    <property type="match status" value="1"/>
</dbReference>